<reference evidence="1 2" key="1">
    <citation type="submission" date="2021-06" db="EMBL/GenBank/DDBJ databases">
        <title>Caerostris extrusa draft genome.</title>
        <authorList>
            <person name="Kono N."/>
            <person name="Arakawa K."/>
        </authorList>
    </citation>
    <scope>NUCLEOTIDE SEQUENCE [LARGE SCALE GENOMIC DNA]</scope>
</reference>
<keyword evidence="2" id="KW-1185">Reference proteome</keyword>
<dbReference type="Proteomes" id="UP001054945">
    <property type="component" value="Unassembled WGS sequence"/>
</dbReference>
<evidence type="ECO:0000313" key="1">
    <source>
        <dbReference type="EMBL" id="GIZ04857.1"/>
    </source>
</evidence>
<proteinExistence type="predicted"/>
<dbReference type="AlphaFoldDB" id="A0AAV4YCB4"/>
<comment type="caution">
    <text evidence="1">The sequence shown here is derived from an EMBL/GenBank/DDBJ whole genome shotgun (WGS) entry which is preliminary data.</text>
</comment>
<evidence type="ECO:0000313" key="2">
    <source>
        <dbReference type="Proteomes" id="UP001054945"/>
    </source>
</evidence>
<protein>
    <submittedName>
        <fullName evidence="1">Uncharacterized protein</fullName>
    </submittedName>
</protein>
<sequence length="86" mass="9568">MALRPIDLRATGLLTVGVPEKVGETKGGNKVSPEPESGWMNCGASVMTFFFFYRFHGVRLDFLAVYHSRFGRASSRKFVILQISPS</sequence>
<dbReference type="EMBL" id="BPLR01019155">
    <property type="protein sequence ID" value="GIZ04857.1"/>
    <property type="molecule type" value="Genomic_DNA"/>
</dbReference>
<accession>A0AAV4YCB4</accession>
<gene>
    <name evidence="1" type="ORF">CEXT_82531</name>
</gene>
<organism evidence="1 2">
    <name type="scientific">Caerostris extrusa</name>
    <name type="common">Bark spider</name>
    <name type="synonym">Caerostris bankana</name>
    <dbReference type="NCBI Taxonomy" id="172846"/>
    <lineage>
        <taxon>Eukaryota</taxon>
        <taxon>Metazoa</taxon>
        <taxon>Ecdysozoa</taxon>
        <taxon>Arthropoda</taxon>
        <taxon>Chelicerata</taxon>
        <taxon>Arachnida</taxon>
        <taxon>Araneae</taxon>
        <taxon>Araneomorphae</taxon>
        <taxon>Entelegynae</taxon>
        <taxon>Araneoidea</taxon>
        <taxon>Araneidae</taxon>
        <taxon>Caerostris</taxon>
    </lineage>
</organism>
<name>A0AAV4YCB4_CAEEX</name>